<dbReference type="RefSeq" id="WP_195082511.1">
    <property type="nucleotide sequence ID" value="NZ_JAYESH010000017.1"/>
</dbReference>
<dbReference type="CDD" id="cd00093">
    <property type="entry name" value="HTH_XRE"/>
    <property type="match status" value="1"/>
</dbReference>
<dbReference type="PROSITE" id="PS50943">
    <property type="entry name" value="HTH_CROC1"/>
    <property type="match status" value="1"/>
</dbReference>
<proteinExistence type="predicted"/>
<dbReference type="EMBL" id="JAYKYQ010000011">
    <property type="protein sequence ID" value="MEB3513350.1"/>
    <property type="molecule type" value="Genomic_DNA"/>
</dbReference>
<keyword evidence="3" id="KW-1185">Reference proteome</keyword>
<name>A0ABU6B0W1_9NOCA</name>
<evidence type="ECO:0000313" key="3">
    <source>
        <dbReference type="Proteomes" id="UP001348098"/>
    </source>
</evidence>
<dbReference type="SUPFAM" id="SSF47413">
    <property type="entry name" value="lambda repressor-like DNA-binding domains"/>
    <property type="match status" value="1"/>
</dbReference>
<dbReference type="Pfam" id="PF13560">
    <property type="entry name" value="HTH_31"/>
    <property type="match status" value="1"/>
</dbReference>
<gene>
    <name evidence="2" type="ORF">U3653_25275</name>
</gene>
<evidence type="ECO:0000259" key="1">
    <source>
        <dbReference type="PROSITE" id="PS50943"/>
    </source>
</evidence>
<sequence>MSLSTHAGQAIAAERKLAGLSQRQLADRANYSLAMVKAVEQGREPASPAFLAAAARVLRVEPERLTGIPYRDLIEKDGPLEGLAELRAVLAEGAYVRPVEPTSLAALAAEIAAVDLAYRNDKGRVALARMPDLLRRLYGALHNAAHGDRGAVFSLLCAAYVTTERLCRRFGFIHLAPTALDRLEWAAASADDPLYAAQAKIKRARILMYHDSNDTGLRLVESALDEIAGDDEAANAVRGYGHLCGAIVAARGIRPDIAAEHIDHARRLAPKMHGESDLYGTLFGPANVGIHSTAVALEAGDPGKAAHEGSALQLPKKIAPPRAGHHWQDVSRAWLMIGKPDQALDALNRARRVAPQQTRLHPSVRETVYGIAAAQRRQTNSLTGFASWLGVQL</sequence>
<accession>A0ABU6B0W1</accession>
<dbReference type="Proteomes" id="UP001348098">
    <property type="component" value="Unassembled WGS sequence"/>
</dbReference>
<comment type="caution">
    <text evidence="2">The sequence shown here is derived from an EMBL/GenBank/DDBJ whole genome shotgun (WGS) entry which is preliminary data.</text>
</comment>
<evidence type="ECO:0000313" key="2">
    <source>
        <dbReference type="EMBL" id="MEB3513350.1"/>
    </source>
</evidence>
<dbReference type="InterPro" id="IPR010982">
    <property type="entry name" value="Lambda_DNA-bd_dom_sf"/>
</dbReference>
<organism evidence="2 3">
    <name type="scientific">Nocardia implantans</name>
    <dbReference type="NCBI Taxonomy" id="3108168"/>
    <lineage>
        <taxon>Bacteria</taxon>
        <taxon>Bacillati</taxon>
        <taxon>Actinomycetota</taxon>
        <taxon>Actinomycetes</taxon>
        <taxon>Mycobacteriales</taxon>
        <taxon>Nocardiaceae</taxon>
        <taxon>Nocardia</taxon>
    </lineage>
</organism>
<feature type="domain" description="HTH cro/C1-type" evidence="1">
    <location>
        <begin position="11"/>
        <end position="65"/>
    </location>
</feature>
<protein>
    <submittedName>
        <fullName evidence="2">Helix-turn-helix transcriptional regulator</fullName>
    </submittedName>
</protein>
<dbReference type="InterPro" id="IPR001387">
    <property type="entry name" value="Cro/C1-type_HTH"/>
</dbReference>
<dbReference type="SMART" id="SM00530">
    <property type="entry name" value="HTH_XRE"/>
    <property type="match status" value="1"/>
</dbReference>
<dbReference type="Gene3D" id="1.10.260.40">
    <property type="entry name" value="lambda repressor-like DNA-binding domains"/>
    <property type="match status" value="1"/>
</dbReference>
<reference evidence="2 3" key="1">
    <citation type="submission" date="2023-12" db="EMBL/GenBank/DDBJ databases">
        <title>novel species in genus Nocarida.</title>
        <authorList>
            <person name="Li Z."/>
        </authorList>
    </citation>
    <scope>NUCLEOTIDE SEQUENCE [LARGE SCALE GENOMIC DNA]</scope>
    <source>
        <strain evidence="2 3">CDC186</strain>
    </source>
</reference>